<dbReference type="EMBL" id="PEDP01001718">
    <property type="protein sequence ID" value="POS83292.1"/>
    <property type="molecule type" value="Genomic_DNA"/>
</dbReference>
<dbReference type="PROSITE" id="PS00141">
    <property type="entry name" value="ASP_PROTEASE"/>
    <property type="match status" value="1"/>
</dbReference>
<dbReference type="GO" id="GO:0004190">
    <property type="term" value="F:aspartic-type endopeptidase activity"/>
    <property type="evidence" value="ECO:0007669"/>
    <property type="project" value="UniProtKB-KW"/>
</dbReference>
<dbReference type="InterPro" id="IPR001969">
    <property type="entry name" value="Aspartic_peptidase_AS"/>
</dbReference>
<comment type="similarity">
    <text evidence="1 9">Belongs to the peptidase A1 family.</text>
</comment>
<evidence type="ECO:0000256" key="6">
    <source>
        <dbReference type="ARBA" id="ARBA00067536"/>
    </source>
</evidence>
<feature type="domain" description="Peptidase A1" evidence="11">
    <location>
        <begin position="67"/>
        <end position="396"/>
    </location>
</feature>
<dbReference type="AlphaFoldDB" id="A0A2S4PMK8"/>
<dbReference type="OrthoDB" id="771136at2759"/>
<evidence type="ECO:0000256" key="1">
    <source>
        <dbReference type="ARBA" id="ARBA00007447"/>
    </source>
</evidence>
<dbReference type="InterPro" id="IPR033876">
    <property type="entry name" value="SAP-like"/>
</dbReference>
<evidence type="ECO:0000256" key="5">
    <source>
        <dbReference type="ARBA" id="ARBA00022801"/>
    </source>
</evidence>
<feature type="chain" id="PRO_5015746549" description="Probable aspartic-type endopeptidase OPSB" evidence="10">
    <location>
        <begin position="19"/>
        <end position="454"/>
    </location>
</feature>
<protein>
    <recommendedName>
        <fullName evidence="7">Probable aspartic-type endopeptidase OPSB</fullName>
    </recommendedName>
    <alternativeName>
        <fullName evidence="6">Probable aspartic-type endopeptidase opsB</fullName>
    </alternativeName>
</protein>
<feature type="active site" evidence="8">
    <location>
        <position position="85"/>
    </location>
</feature>
<dbReference type="SUPFAM" id="SSF50630">
    <property type="entry name" value="Acid proteases"/>
    <property type="match status" value="1"/>
</dbReference>
<dbReference type="PROSITE" id="PS51767">
    <property type="entry name" value="PEPTIDASE_A1"/>
    <property type="match status" value="1"/>
</dbReference>
<dbReference type="STRING" id="225359.A0A2S4PMK8"/>
<comment type="caution">
    <text evidence="12">The sequence shown here is derived from an EMBL/GenBank/DDBJ whole genome shotgun (WGS) entry which is preliminary data.</text>
</comment>
<accession>A0A2S4PMK8</accession>
<organism evidence="12 13">
    <name type="scientific">Erysiphe pulchra</name>
    <dbReference type="NCBI Taxonomy" id="225359"/>
    <lineage>
        <taxon>Eukaryota</taxon>
        <taxon>Fungi</taxon>
        <taxon>Dikarya</taxon>
        <taxon>Ascomycota</taxon>
        <taxon>Pezizomycotina</taxon>
        <taxon>Leotiomycetes</taxon>
        <taxon>Erysiphales</taxon>
        <taxon>Erysiphaceae</taxon>
        <taxon>Erysiphe</taxon>
    </lineage>
</organism>
<keyword evidence="3 10" id="KW-0732">Signal</keyword>
<sequence length="454" mass="48615">MRGLKIYALAVFLAISEGLELRHSTETPRVVQFPIERKRHILNPVSRDRLRRRGAVKGDLDNKDTLYLFNVSLGTPPQTIRLHLDTGSSDLWVNTPKSELCSKGLRPCTSTGMYSANASSTYELVASDFNISYVDGSGAEGDYATDVLKLGGKSIEKFQFGIGYKSSSPQGILGIGYAINEVQVGRAGKRPYLNLPLRMVSDGLIKSTAYSLWLNDLDASTGNVLFGGVDTAQYIGQLQTLPIQRVGGVYSEFLITMTGLSIGKNIVATDLAQAVLLDSGSSLSYLPNALTEAIYKLMGAKYDENEGAAYVPCAYAQSPLTIDFAFSGPVIKVDMSELVIPVTGINDQGPVSFTDGTPACLFGIAPAGSGSSVLGDTFIRSAYLVYDLENNEISIAQTNFNATENRIVEIGAGRKAVPDAIPVPNSAPARSGTELNNGKVNSSIRTISLMSSNY</sequence>
<evidence type="ECO:0000256" key="8">
    <source>
        <dbReference type="PIRSR" id="PIRSR601461-1"/>
    </source>
</evidence>
<dbReference type="PANTHER" id="PTHR47966:SF65">
    <property type="entry name" value="ASPARTIC-TYPE ENDOPEPTIDASE"/>
    <property type="match status" value="1"/>
</dbReference>
<dbReference type="InterPro" id="IPR021109">
    <property type="entry name" value="Peptidase_aspartic_dom_sf"/>
</dbReference>
<evidence type="ECO:0000256" key="10">
    <source>
        <dbReference type="SAM" id="SignalP"/>
    </source>
</evidence>
<dbReference type="Pfam" id="PF00026">
    <property type="entry name" value="Asp"/>
    <property type="match status" value="1"/>
</dbReference>
<dbReference type="PRINTS" id="PR00792">
    <property type="entry name" value="PEPSIN"/>
</dbReference>
<dbReference type="InterPro" id="IPR001461">
    <property type="entry name" value="Aspartic_peptidase_A1"/>
</dbReference>
<name>A0A2S4PMK8_9PEZI</name>
<keyword evidence="2 9" id="KW-0645">Protease</keyword>
<dbReference type="FunFam" id="2.40.70.10:FF:000011">
    <property type="entry name" value="Aspartic protease"/>
    <property type="match status" value="1"/>
</dbReference>
<gene>
    <name evidence="12" type="ORF">EPUL_006316</name>
</gene>
<feature type="non-terminal residue" evidence="12">
    <location>
        <position position="454"/>
    </location>
</feature>
<evidence type="ECO:0000256" key="9">
    <source>
        <dbReference type="RuleBase" id="RU000454"/>
    </source>
</evidence>
<dbReference type="Proteomes" id="UP000237438">
    <property type="component" value="Unassembled WGS sequence"/>
</dbReference>
<evidence type="ECO:0000313" key="13">
    <source>
        <dbReference type="Proteomes" id="UP000237438"/>
    </source>
</evidence>
<evidence type="ECO:0000313" key="12">
    <source>
        <dbReference type="EMBL" id="POS83292.1"/>
    </source>
</evidence>
<keyword evidence="5 9" id="KW-0378">Hydrolase</keyword>
<dbReference type="PANTHER" id="PTHR47966">
    <property type="entry name" value="BETA-SITE APP-CLEAVING ENZYME, ISOFORM A-RELATED"/>
    <property type="match status" value="1"/>
</dbReference>
<keyword evidence="13" id="KW-1185">Reference proteome</keyword>
<keyword evidence="4 9" id="KW-0064">Aspartyl protease</keyword>
<evidence type="ECO:0000256" key="4">
    <source>
        <dbReference type="ARBA" id="ARBA00022750"/>
    </source>
</evidence>
<feature type="signal peptide" evidence="10">
    <location>
        <begin position="1"/>
        <end position="18"/>
    </location>
</feature>
<evidence type="ECO:0000259" key="11">
    <source>
        <dbReference type="PROSITE" id="PS51767"/>
    </source>
</evidence>
<dbReference type="GO" id="GO:0006508">
    <property type="term" value="P:proteolysis"/>
    <property type="evidence" value="ECO:0007669"/>
    <property type="project" value="UniProtKB-KW"/>
</dbReference>
<dbReference type="InterPro" id="IPR033121">
    <property type="entry name" value="PEPTIDASE_A1"/>
</dbReference>
<proteinExistence type="inferred from homology"/>
<dbReference type="CDD" id="cd05474">
    <property type="entry name" value="SAP_like"/>
    <property type="match status" value="1"/>
</dbReference>
<dbReference type="Gene3D" id="2.40.70.10">
    <property type="entry name" value="Acid Proteases"/>
    <property type="match status" value="2"/>
</dbReference>
<evidence type="ECO:0000256" key="2">
    <source>
        <dbReference type="ARBA" id="ARBA00022670"/>
    </source>
</evidence>
<evidence type="ECO:0000256" key="7">
    <source>
        <dbReference type="ARBA" id="ARBA00068059"/>
    </source>
</evidence>
<reference evidence="12 13" key="1">
    <citation type="submission" date="2017-10" db="EMBL/GenBank/DDBJ databases">
        <title>Development of genomic resources for the powdery mildew, Erysiphe pulchra.</title>
        <authorList>
            <person name="Wadl P.A."/>
            <person name="Mack B.M."/>
            <person name="Moore G."/>
            <person name="Beltz S.B."/>
        </authorList>
    </citation>
    <scope>NUCLEOTIDE SEQUENCE [LARGE SCALE GENOMIC DNA]</scope>
    <source>
        <strain evidence="12">Cflorida</strain>
    </source>
</reference>
<feature type="active site" evidence="8">
    <location>
        <position position="278"/>
    </location>
</feature>
<evidence type="ECO:0000256" key="3">
    <source>
        <dbReference type="ARBA" id="ARBA00022729"/>
    </source>
</evidence>